<evidence type="ECO:0000313" key="2">
    <source>
        <dbReference type="Proteomes" id="UP000030645"/>
    </source>
</evidence>
<evidence type="ECO:0000313" key="1">
    <source>
        <dbReference type="EMBL" id="EXB93420.1"/>
    </source>
</evidence>
<protein>
    <submittedName>
        <fullName evidence="1">Uncharacterized protein</fullName>
    </submittedName>
</protein>
<dbReference type="GO" id="GO:0009507">
    <property type="term" value="C:chloroplast"/>
    <property type="evidence" value="ECO:0007669"/>
    <property type="project" value="TreeGrafter"/>
</dbReference>
<organism evidence="1 2">
    <name type="scientific">Morus notabilis</name>
    <dbReference type="NCBI Taxonomy" id="981085"/>
    <lineage>
        <taxon>Eukaryota</taxon>
        <taxon>Viridiplantae</taxon>
        <taxon>Streptophyta</taxon>
        <taxon>Embryophyta</taxon>
        <taxon>Tracheophyta</taxon>
        <taxon>Spermatophyta</taxon>
        <taxon>Magnoliopsida</taxon>
        <taxon>eudicotyledons</taxon>
        <taxon>Gunneridae</taxon>
        <taxon>Pentapetalae</taxon>
        <taxon>rosids</taxon>
        <taxon>fabids</taxon>
        <taxon>Rosales</taxon>
        <taxon>Moraceae</taxon>
        <taxon>Moreae</taxon>
        <taxon>Morus</taxon>
    </lineage>
</organism>
<dbReference type="EMBL" id="KE345068">
    <property type="protein sequence ID" value="EXB93420.1"/>
    <property type="molecule type" value="Genomic_DNA"/>
</dbReference>
<name>W9RTQ0_9ROSA</name>
<sequence length="105" mass="11363">MAVGCANLGSAPAARAERELEGAVSAEEVADWMKAARLSEKCGEGRGMVEILECLEREAIMGEDQGREASDYNRRAQIFDRSSRVFQALKESTSAAATTSDHHES</sequence>
<dbReference type="PANTHER" id="PTHR37758">
    <property type="entry name" value="OS03G0334300 PROTEIN"/>
    <property type="match status" value="1"/>
</dbReference>
<gene>
    <name evidence="1" type="ORF">L484_002050</name>
</gene>
<accession>W9RTQ0</accession>
<dbReference type="AlphaFoldDB" id="W9RTQ0"/>
<keyword evidence="2" id="KW-1185">Reference proteome</keyword>
<dbReference type="Proteomes" id="UP000030645">
    <property type="component" value="Unassembled WGS sequence"/>
</dbReference>
<dbReference type="KEGG" id="mnt:21385631"/>
<reference evidence="2" key="1">
    <citation type="submission" date="2013-01" db="EMBL/GenBank/DDBJ databases">
        <title>Draft Genome Sequence of a Mulberry Tree, Morus notabilis C.K. Schneid.</title>
        <authorList>
            <person name="He N."/>
            <person name="Zhao S."/>
        </authorList>
    </citation>
    <scope>NUCLEOTIDE SEQUENCE</scope>
</reference>
<proteinExistence type="predicted"/>
<dbReference type="eggNOG" id="ENOG502S6XS">
    <property type="taxonomic scope" value="Eukaryota"/>
</dbReference>
<dbReference type="STRING" id="981085.W9RTQ0"/>
<dbReference type="OrthoDB" id="1576084at2759"/>
<dbReference type="PANTHER" id="PTHR37758:SF1">
    <property type="entry name" value="OS03G0334300 PROTEIN"/>
    <property type="match status" value="1"/>
</dbReference>